<dbReference type="EMBL" id="BARU01033694">
    <property type="protein sequence ID" value="GAH70338.1"/>
    <property type="molecule type" value="Genomic_DNA"/>
</dbReference>
<gene>
    <name evidence="1" type="ORF">S03H2_52977</name>
</gene>
<dbReference type="AlphaFoldDB" id="X1JKR3"/>
<evidence type="ECO:0000313" key="1">
    <source>
        <dbReference type="EMBL" id="GAH70338.1"/>
    </source>
</evidence>
<proteinExistence type="predicted"/>
<protein>
    <submittedName>
        <fullName evidence="1">Uncharacterized protein</fullName>
    </submittedName>
</protein>
<reference evidence="1" key="1">
    <citation type="journal article" date="2014" name="Front. Microbiol.">
        <title>High frequency of phylogenetically diverse reductive dehalogenase-homologous genes in deep subseafloor sedimentary metagenomes.</title>
        <authorList>
            <person name="Kawai M."/>
            <person name="Futagami T."/>
            <person name="Toyoda A."/>
            <person name="Takaki Y."/>
            <person name="Nishi S."/>
            <person name="Hori S."/>
            <person name="Arai W."/>
            <person name="Tsubouchi T."/>
            <person name="Morono Y."/>
            <person name="Uchiyama I."/>
            <person name="Ito T."/>
            <person name="Fujiyama A."/>
            <person name="Inagaki F."/>
            <person name="Takami H."/>
        </authorList>
    </citation>
    <scope>NUCLEOTIDE SEQUENCE</scope>
    <source>
        <strain evidence="1">Expedition CK06-06</strain>
    </source>
</reference>
<organism evidence="1">
    <name type="scientific">marine sediment metagenome</name>
    <dbReference type="NCBI Taxonomy" id="412755"/>
    <lineage>
        <taxon>unclassified sequences</taxon>
        <taxon>metagenomes</taxon>
        <taxon>ecological metagenomes</taxon>
    </lineage>
</organism>
<name>X1JKR3_9ZZZZ</name>
<sequence length="89" mass="10312">MQHEDVKKWIKDLPSCLEVRERHLDPSWETRGRCGACGRVSGHYQIHIRAGDELKVLTDKNDIVIALIHNGDLIVFREPETKKIARKLQ</sequence>
<accession>X1JKR3</accession>
<comment type="caution">
    <text evidence="1">The sequence shown here is derived from an EMBL/GenBank/DDBJ whole genome shotgun (WGS) entry which is preliminary data.</text>
</comment>